<protein>
    <submittedName>
        <fullName evidence="2">Uncharacterized protein</fullName>
    </submittedName>
</protein>
<evidence type="ECO:0000256" key="1">
    <source>
        <dbReference type="SAM" id="Phobius"/>
    </source>
</evidence>
<evidence type="ECO:0000313" key="2">
    <source>
        <dbReference type="EnsemblProtists" id="HpaP803189"/>
    </source>
</evidence>
<dbReference type="AlphaFoldDB" id="M4BA79"/>
<organism evidence="2 3">
    <name type="scientific">Hyaloperonospora arabidopsidis (strain Emoy2)</name>
    <name type="common">Downy mildew agent</name>
    <name type="synonym">Peronospora arabidopsidis</name>
    <dbReference type="NCBI Taxonomy" id="559515"/>
    <lineage>
        <taxon>Eukaryota</taxon>
        <taxon>Sar</taxon>
        <taxon>Stramenopiles</taxon>
        <taxon>Oomycota</taxon>
        <taxon>Peronosporomycetes</taxon>
        <taxon>Peronosporales</taxon>
        <taxon>Peronosporaceae</taxon>
        <taxon>Hyaloperonospora</taxon>
    </lineage>
</organism>
<keyword evidence="1" id="KW-0472">Membrane</keyword>
<keyword evidence="1" id="KW-0812">Transmembrane</keyword>
<keyword evidence="3" id="KW-1185">Reference proteome</keyword>
<proteinExistence type="predicted"/>
<evidence type="ECO:0000313" key="3">
    <source>
        <dbReference type="Proteomes" id="UP000011713"/>
    </source>
</evidence>
<sequence length="126" mass="13413">MERRDTCSYHRPRSYTQTTCAVVIFIDVIGLVLVDIVSNVIIVIAVTVAPVCMVTAATAELGAAVTASTVATADAPGTADAAVVGAIMERHLRSISLAKMTGDVGFYVYHFNMSILGRGAFFYFCD</sequence>
<keyword evidence="1" id="KW-1133">Transmembrane helix</keyword>
<dbReference type="InParanoid" id="M4BA79"/>
<reference evidence="2" key="2">
    <citation type="submission" date="2015-06" db="UniProtKB">
        <authorList>
            <consortium name="EnsemblProtists"/>
        </authorList>
    </citation>
    <scope>IDENTIFICATION</scope>
    <source>
        <strain evidence="2">Emoy2</strain>
    </source>
</reference>
<name>M4BA79_HYAAE</name>
<feature type="transmembrane region" description="Helical" evidence="1">
    <location>
        <begin position="21"/>
        <end position="46"/>
    </location>
</feature>
<dbReference type="EMBL" id="JH598060">
    <property type="status" value="NOT_ANNOTATED_CDS"/>
    <property type="molecule type" value="Genomic_DNA"/>
</dbReference>
<dbReference type="HOGENOM" id="CLU_1985869_0_0_1"/>
<accession>M4BA79</accession>
<dbReference type="VEuPathDB" id="FungiDB:HpaG803189"/>
<dbReference type="EnsemblProtists" id="HpaT803189">
    <property type="protein sequence ID" value="HpaP803189"/>
    <property type="gene ID" value="HpaG803189"/>
</dbReference>
<dbReference type="Proteomes" id="UP000011713">
    <property type="component" value="Unassembled WGS sequence"/>
</dbReference>
<reference evidence="3" key="1">
    <citation type="journal article" date="2010" name="Science">
        <title>Signatures of adaptation to obligate biotrophy in the Hyaloperonospora arabidopsidis genome.</title>
        <authorList>
            <person name="Baxter L."/>
            <person name="Tripathy S."/>
            <person name="Ishaque N."/>
            <person name="Boot N."/>
            <person name="Cabral A."/>
            <person name="Kemen E."/>
            <person name="Thines M."/>
            <person name="Ah-Fong A."/>
            <person name="Anderson R."/>
            <person name="Badejoko W."/>
            <person name="Bittner-Eddy P."/>
            <person name="Boore J.L."/>
            <person name="Chibucos M.C."/>
            <person name="Coates M."/>
            <person name="Dehal P."/>
            <person name="Delehaunty K."/>
            <person name="Dong S."/>
            <person name="Downton P."/>
            <person name="Dumas B."/>
            <person name="Fabro G."/>
            <person name="Fronick C."/>
            <person name="Fuerstenberg S.I."/>
            <person name="Fulton L."/>
            <person name="Gaulin E."/>
            <person name="Govers F."/>
            <person name="Hughes L."/>
            <person name="Humphray S."/>
            <person name="Jiang R.H."/>
            <person name="Judelson H."/>
            <person name="Kamoun S."/>
            <person name="Kyung K."/>
            <person name="Meijer H."/>
            <person name="Minx P."/>
            <person name="Morris P."/>
            <person name="Nelson J."/>
            <person name="Phuntumart V."/>
            <person name="Qutob D."/>
            <person name="Rehmany A."/>
            <person name="Rougon-Cardoso A."/>
            <person name="Ryden P."/>
            <person name="Torto-Alalibo T."/>
            <person name="Studholme D."/>
            <person name="Wang Y."/>
            <person name="Win J."/>
            <person name="Wood J."/>
            <person name="Clifton S.W."/>
            <person name="Rogers J."/>
            <person name="Van den Ackerveken G."/>
            <person name="Jones J.D."/>
            <person name="McDowell J.M."/>
            <person name="Beynon J."/>
            <person name="Tyler B.M."/>
        </authorList>
    </citation>
    <scope>NUCLEOTIDE SEQUENCE [LARGE SCALE GENOMIC DNA]</scope>
    <source>
        <strain evidence="3">Emoy2</strain>
    </source>
</reference>